<dbReference type="EMBL" id="LWDF02001096">
    <property type="protein sequence ID" value="KAE8240396.1"/>
    <property type="molecule type" value="Genomic_DNA"/>
</dbReference>
<feature type="compositionally biased region" description="Polar residues" evidence="1">
    <location>
        <begin position="216"/>
        <end position="227"/>
    </location>
</feature>
<protein>
    <recommendedName>
        <fullName evidence="2">FHA domain-containing protein</fullName>
    </recommendedName>
</protein>
<dbReference type="Pfam" id="PF00498">
    <property type="entry name" value="FHA"/>
    <property type="match status" value="1"/>
</dbReference>
<evidence type="ECO:0000313" key="4">
    <source>
        <dbReference type="Proteomes" id="UP000077521"/>
    </source>
</evidence>
<reference evidence="3" key="1">
    <citation type="submission" date="2016-04" db="EMBL/GenBank/DDBJ databases">
        <authorList>
            <person name="Nguyen H.D."/>
            <person name="Samba Siva P."/>
            <person name="Cullis J."/>
            <person name="Levesque C.A."/>
            <person name="Hambleton S."/>
        </authorList>
    </citation>
    <scope>NUCLEOTIDE SEQUENCE</scope>
    <source>
        <strain evidence="3">DAOMC 236416</strain>
    </source>
</reference>
<dbReference type="Proteomes" id="UP000077521">
    <property type="component" value="Unassembled WGS sequence"/>
</dbReference>
<feature type="region of interest" description="Disordered" evidence="1">
    <location>
        <begin position="215"/>
        <end position="345"/>
    </location>
</feature>
<gene>
    <name evidence="3" type="ORF">A4X13_0g7826</name>
</gene>
<keyword evidence="4" id="KW-1185">Reference proteome</keyword>
<organism evidence="3 4">
    <name type="scientific">Tilletia indica</name>
    <dbReference type="NCBI Taxonomy" id="43049"/>
    <lineage>
        <taxon>Eukaryota</taxon>
        <taxon>Fungi</taxon>
        <taxon>Dikarya</taxon>
        <taxon>Basidiomycota</taxon>
        <taxon>Ustilaginomycotina</taxon>
        <taxon>Exobasidiomycetes</taxon>
        <taxon>Tilletiales</taxon>
        <taxon>Tilletiaceae</taxon>
        <taxon>Tilletia</taxon>
    </lineage>
</organism>
<feature type="compositionally biased region" description="Low complexity" evidence="1">
    <location>
        <begin position="283"/>
        <end position="345"/>
    </location>
</feature>
<evidence type="ECO:0000256" key="1">
    <source>
        <dbReference type="SAM" id="MobiDB-lite"/>
    </source>
</evidence>
<name>A0A8T8SHB7_9BASI</name>
<dbReference type="InterPro" id="IPR000253">
    <property type="entry name" value="FHA_dom"/>
</dbReference>
<dbReference type="SUPFAM" id="SSF49879">
    <property type="entry name" value="SMAD/FHA domain"/>
    <property type="match status" value="1"/>
</dbReference>
<reference evidence="3" key="2">
    <citation type="journal article" date="2019" name="IMA Fungus">
        <title>Genome sequencing and comparison of five Tilletia species to identify candidate genes for the detection of regulated species infecting wheat.</title>
        <authorList>
            <person name="Nguyen H.D.T."/>
            <person name="Sultana T."/>
            <person name="Kesanakurti P."/>
            <person name="Hambleton S."/>
        </authorList>
    </citation>
    <scope>NUCLEOTIDE SEQUENCE</scope>
    <source>
        <strain evidence="3">DAOMC 236416</strain>
    </source>
</reference>
<evidence type="ECO:0000259" key="2">
    <source>
        <dbReference type="Pfam" id="PF00498"/>
    </source>
</evidence>
<accession>A0A8T8SHB7</accession>
<comment type="caution">
    <text evidence="3">The sequence shown here is derived from an EMBL/GenBank/DDBJ whole genome shotgun (WGS) entry which is preliminary data.</text>
</comment>
<feature type="domain" description="FHA" evidence="2">
    <location>
        <begin position="53"/>
        <end position="109"/>
    </location>
</feature>
<dbReference type="AlphaFoldDB" id="A0A8T8SHB7"/>
<proteinExistence type="predicted"/>
<dbReference type="InterPro" id="IPR008984">
    <property type="entry name" value="SMAD_FHA_dom_sf"/>
</dbReference>
<dbReference type="CDD" id="cd00060">
    <property type="entry name" value="FHA"/>
    <property type="match status" value="1"/>
</dbReference>
<sequence length="345" mass="37139">MSSTTQFLTFTPSERLASRSIAFHTSDHLEISLGGTCLHRNPHSRFSVQESPFFLDEHTVEPDHATILCSNGRILLTHQDRDGTTRINGQPLNRDQRHLLRHGDQIELGYYEPMDDEYSFTLLLRVEVSSSPPPPSSTRARFPSPDQFLPTTRSVLYAFDELHRSTQRLSAELASTQARLQDALDAASAHICVTPPSPRSYGTLLADLRVRPEATDFSSSYRPSRTLASASDCPSRSCSSPSLIDSQPSSARSSASASPCATATSACTRSPISRPQGELQHRSSPASHSPSSTQSSVSTSAGQTSPSSSSAPTSLPSSITSVLTSVLPPESSSTTPSPSIPICVR</sequence>
<evidence type="ECO:0000313" key="3">
    <source>
        <dbReference type="EMBL" id="KAE8240396.1"/>
    </source>
</evidence>
<dbReference type="Gene3D" id="2.60.200.20">
    <property type="match status" value="1"/>
</dbReference>
<feature type="compositionally biased region" description="Low complexity" evidence="1">
    <location>
        <begin position="228"/>
        <end position="271"/>
    </location>
</feature>